<sequence>MAVTAPDTAHTAPVIPLSEGSHRSLASMVVLIPWDPDSQQHIERLKQQRIACGWKEEAVEGWREPQRGGKIGLHWIALTPTHSDASSRLEQHVTAYPNESIPLRDTCKQVFSRPHAPDPQASSFLPIGHISLDVSVPHPELQTSASDGVYAIMNFYVSRALHSGGIGAAALGACERMAAADFGAKAMTLNTVSNKECTPDNPRRIAMGKTDIPNPTVQDWYARRGYKVYQSKADAWFETDPTGKRWGVTCVFMRKELVSVS</sequence>
<organism evidence="1 2">
    <name type="scientific">Truncatella angustata</name>
    <dbReference type="NCBI Taxonomy" id="152316"/>
    <lineage>
        <taxon>Eukaryota</taxon>
        <taxon>Fungi</taxon>
        <taxon>Dikarya</taxon>
        <taxon>Ascomycota</taxon>
        <taxon>Pezizomycotina</taxon>
        <taxon>Sordariomycetes</taxon>
        <taxon>Xylariomycetidae</taxon>
        <taxon>Amphisphaeriales</taxon>
        <taxon>Sporocadaceae</taxon>
        <taxon>Truncatella</taxon>
    </lineage>
</organism>
<evidence type="ECO:0008006" key="3">
    <source>
        <dbReference type="Google" id="ProtNLM"/>
    </source>
</evidence>
<dbReference type="RefSeq" id="XP_045957284.1">
    <property type="nucleotide sequence ID" value="XM_046103022.1"/>
</dbReference>
<gene>
    <name evidence="1" type="ORF">BKA67DRAFT_568298</name>
</gene>
<dbReference type="EMBL" id="JAGPXC010000005">
    <property type="protein sequence ID" value="KAH6653007.1"/>
    <property type="molecule type" value="Genomic_DNA"/>
</dbReference>
<dbReference type="InterPro" id="IPR016181">
    <property type="entry name" value="Acyl_CoA_acyltransferase"/>
</dbReference>
<dbReference type="Gene3D" id="3.40.630.30">
    <property type="match status" value="1"/>
</dbReference>
<comment type="caution">
    <text evidence="1">The sequence shown here is derived from an EMBL/GenBank/DDBJ whole genome shotgun (WGS) entry which is preliminary data.</text>
</comment>
<reference evidence="1" key="1">
    <citation type="journal article" date="2021" name="Nat. Commun.">
        <title>Genetic determinants of endophytism in the Arabidopsis root mycobiome.</title>
        <authorList>
            <person name="Mesny F."/>
            <person name="Miyauchi S."/>
            <person name="Thiergart T."/>
            <person name="Pickel B."/>
            <person name="Atanasova L."/>
            <person name="Karlsson M."/>
            <person name="Huettel B."/>
            <person name="Barry K.W."/>
            <person name="Haridas S."/>
            <person name="Chen C."/>
            <person name="Bauer D."/>
            <person name="Andreopoulos W."/>
            <person name="Pangilinan J."/>
            <person name="LaButti K."/>
            <person name="Riley R."/>
            <person name="Lipzen A."/>
            <person name="Clum A."/>
            <person name="Drula E."/>
            <person name="Henrissat B."/>
            <person name="Kohler A."/>
            <person name="Grigoriev I.V."/>
            <person name="Martin F.M."/>
            <person name="Hacquard S."/>
        </authorList>
    </citation>
    <scope>NUCLEOTIDE SEQUENCE</scope>
    <source>
        <strain evidence="1">MPI-SDFR-AT-0073</strain>
    </source>
</reference>
<accession>A0A9P8UIV7</accession>
<keyword evidence="2" id="KW-1185">Reference proteome</keyword>
<evidence type="ECO:0000313" key="1">
    <source>
        <dbReference type="EMBL" id="KAH6653007.1"/>
    </source>
</evidence>
<dbReference type="GeneID" id="70131914"/>
<proteinExistence type="predicted"/>
<dbReference type="AlphaFoldDB" id="A0A9P8UIV7"/>
<dbReference type="OrthoDB" id="2326446at2759"/>
<protein>
    <recommendedName>
        <fullName evidence="3">N-acetyltransferase domain-containing protein</fullName>
    </recommendedName>
</protein>
<dbReference type="SUPFAM" id="SSF55729">
    <property type="entry name" value="Acyl-CoA N-acyltransferases (Nat)"/>
    <property type="match status" value="1"/>
</dbReference>
<name>A0A9P8UIV7_9PEZI</name>
<evidence type="ECO:0000313" key="2">
    <source>
        <dbReference type="Proteomes" id="UP000758603"/>
    </source>
</evidence>
<dbReference type="Proteomes" id="UP000758603">
    <property type="component" value="Unassembled WGS sequence"/>
</dbReference>